<dbReference type="GO" id="GO:0046872">
    <property type="term" value="F:metal ion binding"/>
    <property type="evidence" value="ECO:0007669"/>
    <property type="project" value="UniProtKB-UniRule"/>
</dbReference>
<comment type="subcellular location">
    <subcellularLocation>
        <location evidence="1">Endoplasmic reticulum membrane</location>
        <topology evidence="1">Single-pass membrane protein</topology>
        <orientation evidence="1">Cytoplasmic side</orientation>
    </subcellularLocation>
    <subcellularLocation>
        <location evidence="11">Microsome membrane</location>
        <topology evidence="11">Single-pass membrane protein</topology>
        <orientation evidence="11">Cytoplasmic side</orientation>
    </subcellularLocation>
</comment>
<evidence type="ECO:0000313" key="16">
    <source>
        <dbReference type="EMBL" id="KAH3684998.1"/>
    </source>
</evidence>
<keyword evidence="17" id="KW-1185">Reference proteome</keyword>
<organism evidence="16 17">
    <name type="scientific">Wickerhamomyces pijperi</name>
    <name type="common">Yeast</name>
    <name type="synonym">Pichia pijperi</name>
    <dbReference type="NCBI Taxonomy" id="599730"/>
    <lineage>
        <taxon>Eukaryota</taxon>
        <taxon>Fungi</taxon>
        <taxon>Dikarya</taxon>
        <taxon>Ascomycota</taxon>
        <taxon>Saccharomycotina</taxon>
        <taxon>Saccharomycetes</taxon>
        <taxon>Phaffomycetales</taxon>
        <taxon>Wickerhamomycetaceae</taxon>
        <taxon>Wickerhamomyces</taxon>
    </lineage>
</organism>
<evidence type="ECO:0000256" key="11">
    <source>
        <dbReference type="ARBA" id="ARBA00037877"/>
    </source>
</evidence>
<evidence type="ECO:0000256" key="14">
    <source>
        <dbReference type="SAM" id="MobiDB-lite"/>
    </source>
</evidence>
<keyword evidence="9 13" id="KW-0408">Iron</keyword>
<dbReference type="FunFam" id="3.10.120.10:FF:000002">
    <property type="entry name" value="Cytochrome b5 type B"/>
    <property type="match status" value="1"/>
</dbReference>
<keyword evidence="3 13" id="KW-0349">Heme</keyword>
<sequence length="125" mass="13223">MSTVYTFEEVQKHNTKDDLWMIINGKVYDVTKYIDEHPGGEEVLIDCGGVDATDPFDDIGHSEDAREALVDLLVGTVDPASLPAGSSSTESSGSSSATQGESNTGLIIAALLVLVSIGAYVFLNK</sequence>
<feature type="domain" description="Cytochrome b5 heme-binding" evidence="15">
    <location>
        <begin position="2"/>
        <end position="78"/>
    </location>
</feature>
<reference evidence="16" key="2">
    <citation type="submission" date="2021-01" db="EMBL/GenBank/DDBJ databases">
        <authorList>
            <person name="Schikora-Tamarit M.A."/>
        </authorList>
    </citation>
    <scope>NUCLEOTIDE SEQUENCE</scope>
    <source>
        <strain evidence="16">CBS2887</strain>
    </source>
</reference>
<dbReference type="Pfam" id="PF00173">
    <property type="entry name" value="Cyt-b5"/>
    <property type="match status" value="1"/>
</dbReference>
<dbReference type="SUPFAM" id="SSF55856">
    <property type="entry name" value="Cytochrome b5-like heme/steroid binding domain"/>
    <property type="match status" value="1"/>
</dbReference>
<reference evidence="16" key="1">
    <citation type="journal article" date="2021" name="Open Biol.">
        <title>Shared evolutionary footprints suggest mitochondrial oxidative damage underlies multiple complex I losses in fungi.</title>
        <authorList>
            <person name="Schikora-Tamarit M.A."/>
            <person name="Marcet-Houben M."/>
            <person name="Nosek J."/>
            <person name="Gabaldon T."/>
        </authorList>
    </citation>
    <scope>NUCLEOTIDE SEQUENCE</scope>
    <source>
        <strain evidence="16">CBS2887</strain>
    </source>
</reference>
<keyword evidence="8" id="KW-0249">Electron transport</keyword>
<dbReference type="InterPro" id="IPR050668">
    <property type="entry name" value="Cytochrome_b5"/>
</dbReference>
<evidence type="ECO:0000256" key="3">
    <source>
        <dbReference type="ARBA" id="ARBA00022617"/>
    </source>
</evidence>
<dbReference type="InterPro" id="IPR036400">
    <property type="entry name" value="Cyt_B5-like_heme/steroid_sf"/>
</dbReference>
<evidence type="ECO:0000256" key="6">
    <source>
        <dbReference type="ARBA" id="ARBA00022824"/>
    </source>
</evidence>
<dbReference type="InterPro" id="IPR001199">
    <property type="entry name" value="Cyt_B5-like_heme/steroid-bd"/>
</dbReference>
<keyword evidence="7" id="KW-0492">Microsome</keyword>
<evidence type="ECO:0000256" key="10">
    <source>
        <dbReference type="ARBA" id="ARBA00023136"/>
    </source>
</evidence>
<keyword evidence="13" id="KW-1133">Transmembrane helix</keyword>
<dbReference type="Proteomes" id="UP000774326">
    <property type="component" value="Unassembled WGS sequence"/>
</dbReference>
<evidence type="ECO:0000256" key="1">
    <source>
        <dbReference type="ARBA" id="ARBA00004131"/>
    </source>
</evidence>
<keyword evidence="2" id="KW-0813">Transport</keyword>
<dbReference type="OrthoDB" id="260519at2759"/>
<dbReference type="AlphaFoldDB" id="A0A9P8Q6D6"/>
<evidence type="ECO:0000256" key="2">
    <source>
        <dbReference type="ARBA" id="ARBA00022448"/>
    </source>
</evidence>
<dbReference type="PROSITE" id="PS00191">
    <property type="entry name" value="CYTOCHROME_B5_1"/>
    <property type="match status" value="1"/>
</dbReference>
<keyword evidence="4 13" id="KW-0812">Transmembrane</keyword>
<evidence type="ECO:0000259" key="15">
    <source>
        <dbReference type="PROSITE" id="PS50255"/>
    </source>
</evidence>
<dbReference type="Gene3D" id="3.10.120.10">
    <property type="entry name" value="Cytochrome b5-like heme/steroid binding domain"/>
    <property type="match status" value="1"/>
</dbReference>
<dbReference type="PANTHER" id="PTHR19359">
    <property type="entry name" value="CYTOCHROME B5"/>
    <property type="match status" value="1"/>
</dbReference>
<keyword evidence="10 13" id="KW-0472">Membrane</keyword>
<evidence type="ECO:0000313" key="17">
    <source>
        <dbReference type="Proteomes" id="UP000774326"/>
    </source>
</evidence>
<dbReference type="PRINTS" id="PR00363">
    <property type="entry name" value="CYTOCHROMEB5"/>
</dbReference>
<evidence type="ECO:0000256" key="12">
    <source>
        <dbReference type="ARBA" id="ARBA00038168"/>
    </source>
</evidence>
<dbReference type="EMBL" id="JAEUBG010002239">
    <property type="protein sequence ID" value="KAH3684998.1"/>
    <property type="molecule type" value="Genomic_DNA"/>
</dbReference>
<feature type="compositionally biased region" description="Low complexity" evidence="14">
    <location>
        <begin position="84"/>
        <end position="100"/>
    </location>
</feature>
<keyword evidence="6" id="KW-0256">Endoplasmic reticulum</keyword>
<dbReference type="GO" id="GO:0005789">
    <property type="term" value="C:endoplasmic reticulum membrane"/>
    <property type="evidence" value="ECO:0007669"/>
    <property type="project" value="UniProtKB-SubCell"/>
</dbReference>
<name>A0A9P8Q6D6_WICPI</name>
<accession>A0A9P8Q6D6</accession>
<dbReference type="PROSITE" id="PS50255">
    <property type="entry name" value="CYTOCHROME_B5_2"/>
    <property type="match status" value="1"/>
</dbReference>
<comment type="caution">
    <text evidence="16">The sequence shown here is derived from an EMBL/GenBank/DDBJ whole genome shotgun (WGS) entry which is preliminary data.</text>
</comment>
<evidence type="ECO:0000256" key="9">
    <source>
        <dbReference type="ARBA" id="ARBA00023004"/>
    </source>
</evidence>
<gene>
    <name evidence="16" type="ORF">WICPIJ_004030</name>
</gene>
<feature type="region of interest" description="Disordered" evidence="14">
    <location>
        <begin position="81"/>
        <end position="100"/>
    </location>
</feature>
<evidence type="ECO:0000256" key="7">
    <source>
        <dbReference type="ARBA" id="ARBA00022848"/>
    </source>
</evidence>
<dbReference type="PANTHER" id="PTHR19359:SF150">
    <property type="entry name" value="CYTOCHROME B5"/>
    <property type="match status" value="1"/>
</dbReference>
<protein>
    <recommendedName>
        <fullName evidence="15">Cytochrome b5 heme-binding domain-containing protein</fullName>
    </recommendedName>
</protein>
<dbReference type="SMART" id="SM01117">
    <property type="entry name" value="Cyt-b5"/>
    <property type="match status" value="1"/>
</dbReference>
<evidence type="ECO:0000256" key="4">
    <source>
        <dbReference type="ARBA" id="ARBA00022692"/>
    </source>
</evidence>
<comment type="similarity">
    <text evidence="12 13">Belongs to the cytochrome b5 family.</text>
</comment>
<evidence type="ECO:0000256" key="8">
    <source>
        <dbReference type="ARBA" id="ARBA00022982"/>
    </source>
</evidence>
<proteinExistence type="inferred from homology"/>
<keyword evidence="5 13" id="KW-0479">Metal-binding</keyword>
<dbReference type="InterPro" id="IPR018506">
    <property type="entry name" value="Cyt_B5_heme-BS"/>
</dbReference>
<evidence type="ECO:0000256" key="13">
    <source>
        <dbReference type="RuleBase" id="RU362121"/>
    </source>
</evidence>
<evidence type="ECO:0000256" key="5">
    <source>
        <dbReference type="ARBA" id="ARBA00022723"/>
    </source>
</evidence>
<feature type="transmembrane region" description="Helical" evidence="13">
    <location>
        <begin position="104"/>
        <end position="123"/>
    </location>
</feature>
<dbReference type="GO" id="GO:0020037">
    <property type="term" value="F:heme binding"/>
    <property type="evidence" value="ECO:0007669"/>
    <property type="project" value="UniProtKB-UniRule"/>
</dbReference>